<reference evidence="3 4" key="1">
    <citation type="journal article" date="2014" name="Genome Announc.">
        <title>Complete Genome Sequence of Sterol-Transforming Mycobacterium neoaurum Strain VKM Ac-1815D.</title>
        <authorList>
            <person name="Shtratnikova V.Y."/>
            <person name="Bragin E.Y."/>
            <person name="Dovbnya D.V."/>
            <person name="Pekov Y.A."/>
            <person name="Schelkunov M.I."/>
            <person name="Strizhov N."/>
            <person name="Ivashina T.V."/>
            <person name="Ashapkin V.V."/>
            <person name="Donova M.V."/>
        </authorList>
    </citation>
    <scope>NUCLEOTIDE SEQUENCE [LARGE SCALE GENOMIC DNA]</scope>
    <source>
        <strain evidence="3 4">VKM Ac-1815D</strain>
    </source>
</reference>
<keyword evidence="2" id="KW-0812">Transmembrane</keyword>
<proteinExistence type="predicted"/>
<feature type="region of interest" description="Disordered" evidence="1">
    <location>
        <begin position="166"/>
        <end position="215"/>
    </location>
</feature>
<dbReference type="Pfam" id="PF09534">
    <property type="entry name" value="Trp_oprn_chp"/>
    <property type="match status" value="1"/>
</dbReference>
<dbReference type="EMBL" id="CP006936">
    <property type="protein sequence ID" value="AHC25624.1"/>
    <property type="molecule type" value="Genomic_DNA"/>
</dbReference>
<dbReference type="InterPro" id="IPR019051">
    <property type="entry name" value="Trp_biosyn_TM_oprn/chp"/>
</dbReference>
<name>V5XE00_MYCNE</name>
<keyword evidence="2" id="KW-1133">Transmembrane helix</keyword>
<dbReference type="Proteomes" id="UP000018763">
    <property type="component" value="Chromosome"/>
</dbReference>
<gene>
    <name evidence="3" type="ORF">D174_13980</name>
</gene>
<evidence type="ECO:0000256" key="2">
    <source>
        <dbReference type="SAM" id="Phobius"/>
    </source>
</evidence>
<feature type="transmembrane region" description="Helical" evidence="2">
    <location>
        <begin position="120"/>
        <end position="141"/>
    </location>
</feature>
<evidence type="ECO:0000256" key="1">
    <source>
        <dbReference type="SAM" id="MobiDB-lite"/>
    </source>
</evidence>
<accession>V5XE00</accession>
<keyword evidence="2" id="KW-0472">Membrane</keyword>
<sequence length="215" mass="21548">MIRAAQGLLVLGALALWVASRLPWVQISSADGLGQPKTTTLNGAAWSTALVPLALVLLAAAVVALAVRGRLLRAVAVLVAACSAGIGYLGVSQWVIHDIAVRAAGLAGVQVADLVGSQRFHAGAGTALLAAVITLVAAVILMRSAGTGTAAGARYAAPAARREAVRGEAADGTAGMSERTMWDAIDEGADPTVAPAPAPADEHNEPGGEPDNKGR</sequence>
<protein>
    <submittedName>
        <fullName evidence="3">Membrane protein</fullName>
    </submittedName>
</protein>
<dbReference type="HOGENOM" id="CLU_084749_0_0_11"/>
<organism evidence="3 4">
    <name type="scientific">Mycolicibacterium neoaurum VKM Ac-1815D</name>
    <dbReference type="NCBI Taxonomy" id="700508"/>
    <lineage>
        <taxon>Bacteria</taxon>
        <taxon>Bacillati</taxon>
        <taxon>Actinomycetota</taxon>
        <taxon>Actinomycetes</taxon>
        <taxon>Mycobacteriales</taxon>
        <taxon>Mycobacteriaceae</taxon>
        <taxon>Mycolicibacterium</taxon>
    </lineage>
</organism>
<feature type="transmembrane region" description="Helical" evidence="2">
    <location>
        <begin position="45"/>
        <end position="67"/>
    </location>
</feature>
<dbReference type="GeneID" id="43450593"/>
<dbReference type="eggNOG" id="ENOG5033A40">
    <property type="taxonomic scope" value="Bacteria"/>
</dbReference>
<dbReference type="RefSeq" id="WP_019512065.1">
    <property type="nucleotide sequence ID" value="NC_023036.2"/>
</dbReference>
<feature type="transmembrane region" description="Helical" evidence="2">
    <location>
        <begin position="74"/>
        <end position="96"/>
    </location>
</feature>
<dbReference type="NCBIfam" id="TIGR02234">
    <property type="entry name" value="trp_oprn_chp"/>
    <property type="match status" value="1"/>
</dbReference>
<dbReference type="InterPro" id="IPR011746">
    <property type="entry name" value="Trp_synth-assoc_CHP"/>
</dbReference>
<evidence type="ECO:0000313" key="3">
    <source>
        <dbReference type="EMBL" id="AHC25624.1"/>
    </source>
</evidence>
<keyword evidence="4" id="KW-1185">Reference proteome</keyword>
<dbReference type="AlphaFoldDB" id="V5XE00"/>
<dbReference type="KEGG" id="mne:D174_13980"/>
<evidence type="ECO:0000313" key="4">
    <source>
        <dbReference type="Proteomes" id="UP000018763"/>
    </source>
</evidence>
<feature type="compositionally biased region" description="Basic and acidic residues" evidence="1">
    <location>
        <begin position="200"/>
        <end position="215"/>
    </location>
</feature>